<keyword evidence="4" id="KW-1185">Reference proteome</keyword>
<dbReference type="EMBL" id="AP022613">
    <property type="protein sequence ID" value="BBZ39453.1"/>
    <property type="molecule type" value="Genomic_DNA"/>
</dbReference>
<evidence type="ECO:0000256" key="1">
    <source>
        <dbReference type="SAM" id="MobiDB-lite"/>
    </source>
</evidence>
<organism evidence="3 4">
    <name type="scientific">Mycobacterium conspicuum</name>
    <dbReference type="NCBI Taxonomy" id="44010"/>
    <lineage>
        <taxon>Bacteria</taxon>
        <taxon>Bacillati</taxon>
        <taxon>Actinomycetota</taxon>
        <taxon>Actinomycetes</taxon>
        <taxon>Mycobacteriales</taxon>
        <taxon>Mycobacteriaceae</taxon>
        <taxon>Mycobacterium</taxon>
    </lineage>
</organism>
<protein>
    <recommendedName>
        <fullName evidence="2">DUF4185 domain-containing protein</fullName>
    </recommendedName>
</protein>
<sequence>MAFVAFVAFVAWKPGKVWHLKSQSAIPRIMSVVVASTAAAGLTVAIGIAPPASATPCEAPEANIDPPANSAPMPAPQPVVRPPTGRRPPNANDRAPLPKLGPLISSLLKPTTGTQYSAPMTHQAEVLPPGPNPPGAGNAPPANANQLAPNAAPVHPQPAPQPAAQPAPPPGPPANIGGAPTSLVDWITGTNGPNKTLERFGISGTDLGVVWDNGDASNRQALMAFGDTFGYCKVHGQQWRYNVLFRSSDRDLSKGIHIGPSSPSDRYAGSPAWQSGLSKQIINTPRVAPKETGLIPTSGISLGGTQVINFMSIREWIRDGDWSTNYSAIALSRDNGQNWSVQPNSIRPSSPENVPGGRFMPGNENFQMGAFMKGKDNYLYSFGTPSGRGGAAFLSRVPPRFVADPSKYAYWNGDSNSWVPGDPSKATPVFPGPVGEMSAQYNDYLKQYLVLYTNGGSNDVVARTAPSPQGPWSPEQMLVSSWQMPGGIYAPMIHPWSSGRDLYFNLSLWSAYDVMLMHTVLP</sequence>
<dbReference type="InterPro" id="IPR025442">
    <property type="entry name" value="DUF4185"/>
</dbReference>
<evidence type="ECO:0000313" key="4">
    <source>
        <dbReference type="Proteomes" id="UP000467385"/>
    </source>
</evidence>
<accession>A0A7I7YEP3</accession>
<reference evidence="3 4" key="1">
    <citation type="journal article" date="2019" name="Emerg. Microbes Infect.">
        <title>Comprehensive subspecies identification of 175 nontuberculous mycobacteria species based on 7547 genomic profiles.</title>
        <authorList>
            <person name="Matsumoto Y."/>
            <person name="Kinjo T."/>
            <person name="Motooka D."/>
            <person name="Nabeya D."/>
            <person name="Jung N."/>
            <person name="Uechi K."/>
            <person name="Horii T."/>
            <person name="Iida T."/>
            <person name="Fujita J."/>
            <person name="Nakamura S."/>
        </authorList>
    </citation>
    <scope>NUCLEOTIDE SEQUENCE [LARGE SCALE GENOMIC DNA]</scope>
    <source>
        <strain evidence="3 4">JCM 14738</strain>
    </source>
</reference>
<evidence type="ECO:0000313" key="3">
    <source>
        <dbReference type="EMBL" id="BBZ39453.1"/>
    </source>
</evidence>
<feature type="region of interest" description="Disordered" evidence="1">
    <location>
        <begin position="54"/>
        <end position="185"/>
    </location>
</feature>
<name>A0A7I7YEP3_9MYCO</name>
<proteinExistence type="predicted"/>
<feature type="domain" description="DUF4185" evidence="2">
    <location>
        <begin position="191"/>
        <end position="518"/>
    </location>
</feature>
<feature type="compositionally biased region" description="Polar residues" evidence="1">
    <location>
        <begin position="108"/>
        <end position="120"/>
    </location>
</feature>
<dbReference type="AlphaFoldDB" id="A0A7I7YEP3"/>
<feature type="compositionally biased region" description="Low complexity" evidence="1">
    <location>
        <begin position="135"/>
        <end position="154"/>
    </location>
</feature>
<evidence type="ECO:0000259" key="2">
    <source>
        <dbReference type="Pfam" id="PF13810"/>
    </source>
</evidence>
<dbReference type="Proteomes" id="UP000467385">
    <property type="component" value="Chromosome"/>
</dbReference>
<feature type="compositionally biased region" description="Pro residues" evidence="1">
    <location>
        <begin position="155"/>
        <end position="173"/>
    </location>
</feature>
<dbReference type="Pfam" id="PF13810">
    <property type="entry name" value="DUF4185"/>
    <property type="match status" value="1"/>
</dbReference>
<gene>
    <name evidence="3" type="ORF">MCNS_25160</name>
</gene>